<name>A0A140HQP7_NPVLD</name>
<dbReference type="InterPro" id="IPR000977">
    <property type="entry name" value="DNA_ligase_ATP-dep"/>
</dbReference>
<dbReference type="InterPro" id="IPR016059">
    <property type="entry name" value="DNA_ligase_ATP-dep_CS"/>
</dbReference>
<keyword evidence="9" id="KW-0234">DNA repair</keyword>
<evidence type="ECO:0000256" key="4">
    <source>
        <dbReference type="ARBA" id="ARBA00022618"/>
    </source>
</evidence>
<dbReference type="Pfam" id="PF04675">
    <property type="entry name" value="DNA_ligase_A_N"/>
    <property type="match status" value="1"/>
</dbReference>
<dbReference type="Pfam" id="PF01068">
    <property type="entry name" value="DNA_ligase_A_M"/>
    <property type="match status" value="1"/>
</dbReference>
<dbReference type="NCBIfam" id="TIGR00574">
    <property type="entry name" value="dnl1"/>
    <property type="match status" value="1"/>
</dbReference>
<evidence type="ECO:0000259" key="12">
    <source>
        <dbReference type="PROSITE" id="PS50160"/>
    </source>
</evidence>
<dbReference type="InterPro" id="IPR012310">
    <property type="entry name" value="DNA_ligase_ATP-dep_cent"/>
</dbReference>
<dbReference type="EC" id="6.5.1.1" evidence="9"/>
<dbReference type="InterPro" id="IPR012309">
    <property type="entry name" value="DNA_ligase_ATP-dep_C"/>
</dbReference>
<dbReference type="Gene3D" id="3.30.470.30">
    <property type="entry name" value="DNA ligase/mRNA capping enzyme"/>
    <property type="match status" value="1"/>
</dbReference>
<dbReference type="PROSITE" id="PS00697">
    <property type="entry name" value="DNA_LIGASE_A1"/>
    <property type="match status" value="1"/>
</dbReference>
<dbReference type="PANTHER" id="PTHR45674:SF9">
    <property type="entry name" value="DNA LIGASE 3"/>
    <property type="match status" value="1"/>
</dbReference>
<dbReference type="GO" id="GO:0071897">
    <property type="term" value="P:DNA biosynthetic process"/>
    <property type="evidence" value="ECO:0007669"/>
    <property type="project" value="InterPro"/>
</dbReference>
<keyword evidence="4" id="KW-0132">Cell division</keyword>
<dbReference type="EMBL" id="KT626571">
    <property type="protein sequence ID" value="AMO27694.1"/>
    <property type="molecule type" value="Genomic_DNA"/>
</dbReference>
<evidence type="ECO:0000313" key="13">
    <source>
        <dbReference type="EMBL" id="AMO27694.1"/>
    </source>
</evidence>
<organism evidence="13">
    <name type="scientific">Lymantria dispar multicapsid nuclear polyhedrosis virus</name>
    <name type="common">LdMNPV</name>
    <dbReference type="NCBI Taxonomy" id="10449"/>
    <lineage>
        <taxon>Viruses</taxon>
        <taxon>Viruses incertae sedis</taxon>
        <taxon>Naldaviricetes</taxon>
        <taxon>Lefavirales</taxon>
        <taxon>Baculoviridae</taxon>
        <taxon>Alphabaculovirus</taxon>
        <taxon>Alphabaculovirus lydisparis</taxon>
    </lineage>
</organism>
<evidence type="ECO:0000256" key="5">
    <source>
        <dbReference type="ARBA" id="ARBA00022705"/>
    </source>
</evidence>
<dbReference type="GO" id="GO:0005524">
    <property type="term" value="F:ATP binding"/>
    <property type="evidence" value="ECO:0007669"/>
    <property type="project" value="UniProtKB-KW"/>
</dbReference>
<evidence type="ECO:0000256" key="8">
    <source>
        <dbReference type="ARBA" id="ARBA00023306"/>
    </source>
</evidence>
<evidence type="ECO:0000256" key="2">
    <source>
        <dbReference type="ARBA" id="ARBA00013308"/>
    </source>
</evidence>
<evidence type="ECO:0000256" key="11">
    <source>
        <dbReference type="SAM" id="MobiDB-lite"/>
    </source>
</evidence>
<feature type="domain" description="ATP-dependent DNA ligase family profile" evidence="12">
    <location>
        <begin position="272"/>
        <end position="407"/>
    </location>
</feature>
<evidence type="ECO:0000256" key="3">
    <source>
        <dbReference type="ARBA" id="ARBA00022598"/>
    </source>
</evidence>
<organismHost>
    <name type="scientific">Lepidoptera</name>
    <name type="common">moths &amp; butterflies</name>
    <dbReference type="NCBI Taxonomy" id="7088"/>
</organismHost>
<dbReference type="Pfam" id="PF04679">
    <property type="entry name" value="DNA_ligase_A_C"/>
    <property type="match status" value="1"/>
</dbReference>
<dbReference type="Gene3D" id="1.10.3260.10">
    <property type="entry name" value="DNA ligase, ATP-dependent, N-terminal domain"/>
    <property type="match status" value="1"/>
</dbReference>
<keyword evidence="6 9" id="KW-0547">Nucleotide-binding</keyword>
<accession>A0A140HQP7</accession>
<evidence type="ECO:0000256" key="9">
    <source>
        <dbReference type="RuleBase" id="RU000617"/>
    </source>
</evidence>
<keyword evidence="5" id="KW-0235">DNA replication</keyword>
<reference evidence="13" key="1">
    <citation type="submission" date="2015-08" db="EMBL/GenBank/DDBJ databases">
        <title>Geographic isolates of Lymantria dispar multiple nucleopolyhedrovirus: Genomic analysis and biological activity against different host strains of Lymantria dispar.</title>
        <authorList>
            <person name="Harrison R.L."/>
            <person name="Rowley D.L."/>
            <person name="Keena M.A."/>
        </authorList>
    </citation>
    <scope>NUCLEOTIDE SEQUENCE</scope>
    <source>
        <strain evidence="13">3041</strain>
    </source>
</reference>
<dbReference type="InterPro" id="IPR012308">
    <property type="entry name" value="DNA_ligase_ATP-dep_N"/>
</dbReference>
<comment type="similarity">
    <text evidence="1 10">Belongs to the ATP-dependent DNA ligase family.</text>
</comment>
<proteinExistence type="inferred from homology"/>
<sequence length="549" mass="62090">MENHDSFYKFCQLCQSLYDADDRQEKRDALERHFADFRGSAFMWRELLAPAESDAAADRELTLIFETILSIEPTEQENVTRNLKCTIDGAAVPLSRESRITVPQVYEFINDLRGSGSRQERLRLIGQFAAGCTDEDLLTVYRVVSDHAHAGLSAEDVMELVEPWERFQKPVPPALAQPCKCLTSVLVKHPRGVLAEVKYDGERVQVHKAGSRFKFFSRTLKPVPEHKVAGCREHLTRAFPRARNFILDAEIVMVDGSGEALPFGTLGRLKQMEHADGHVCMYIFDCLRYNGVSYLNATPLDFRRRVLQDEIVPIEGRVVLSAMERPNTLSELRRFVYRTLATGAEGVVLKGRLSSYVPNKREWFKMKREHLCDGALVDTLDLVVLGAYYGTGRNCRKMSVFLMGCLDRESNVWTTVTKVHSGLADAALTALSKELRPLMAAPRDDLPEWFDCNESMVPHLLAADPEKMPVWEIACSEMKANIGGAHTAGVTMRFPRVNRFRPDKDWSTATDLQEAEQLIRNSQENTKKTFARLATTYDGPSPNKKLKLN</sequence>
<keyword evidence="9" id="KW-0233">DNA recombination</keyword>
<dbReference type="GO" id="GO:0003910">
    <property type="term" value="F:DNA ligase (ATP) activity"/>
    <property type="evidence" value="ECO:0007669"/>
    <property type="project" value="UniProtKB-EC"/>
</dbReference>
<dbReference type="SUPFAM" id="SSF56091">
    <property type="entry name" value="DNA ligase/mRNA capping enzyme, catalytic domain"/>
    <property type="match status" value="1"/>
</dbReference>
<feature type="region of interest" description="Disordered" evidence="11">
    <location>
        <begin position="519"/>
        <end position="549"/>
    </location>
</feature>
<dbReference type="PANTHER" id="PTHR45674">
    <property type="entry name" value="DNA LIGASE 1/3 FAMILY MEMBER"/>
    <property type="match status" value="1"/>
</dbReference>
<keyword evidence="3 9" id="KW-0436">Ligase</keyword>
<protein>
    <recommendedName>
        <fullName evidence="2 9">DNA ligase</fullName>
        <ecNumber evidence="9">6.5.1.1</ecNumber>
    </recommendedName>
</protein>
<keyword evidence="7 9" id="KW-0067">ATP-binding</keyword>
<dbReference type="Gene3D" id="3.30.1490.70">
    <property type="match status" value="1"/>
</dbReference>
<comment type="catalytic activity">
    <reaction evidence="9">
        <text>ATP + (deoxyribonucleotide)n-3'-hydroxyl + 5'-phospho-(deoxyribonucleotide)m = (deoxyribonucleotide)n+m + AMP + diphosphate.</text>
        <dbReference type="EC" id="6.5.1.1"/>
    </reaction>
</comment>
<evidence type="ECO:0000256" key="1">
    <source>
        <dbReference type="ARBA" id="ARBA00007572"/>
    </source>
</evidence>
<dbReference type="GO" id="GO:0051301">
    <property type="term" value="P:cell division"/>
    <property type="evidence" value="ECO:0007669"/>
    <property type="project" value="UniProtKB-KW"/>
</dbReference>
<evidence type="ECO:0000256" key="10">
    <source>
        <dbReference type="RuleBase" id="RU004196"/>
    </source>
</evidence>
<evidence type="ECO:0000256" key="6">
    <source>
        <dbReference type="ARBA" id="ARBA00022741"/>
    </source>
</evidence>
<dbReference type="SUPFAM" id="SSF50249">
    <property type="entry name" value="Nucleic acid-binding proteins"/>
    <property type="match status" value="1"/>
</dbReference>
<dbReference type="PROSITE" id="PS50160">
    <property type="entry name" value="DNA_LIGASE_A3"/>
    <property type="match status" value="1"/>
</dbReference>
<dbReference type="GO" id="GO:0006273">
    <property type="term" value="P:lagging strand elongation"/>
    <property type="evidence" value="ECO:0007669"/>
    <property type="project" value="TreeGrafter"/>
</dbReference>
<dbReference type="GO" id="GO:0006302">
    <property type="term" value="P:double-strand break repair"/>
    <property type="evidence" value="ECO:0007669"/>
    <property type="project" value="TreeGrafter"/>
</dbReference>
<keyword evidence="9" id="KW-0227">DNA damage</keyword>
<dbReference type="Gene3D" id="2.40.50.140">
    <property type="entry name" value="Nucleic acid-binding proteins"/>
    <property type="match status" value="1"/>
</dbReference>
<evidence type="ECO:0000256" key="7">
    <source>
        <dbReference type="ARBA" id="ARBA00022840"/>
    </source>
</evidence>
<keyword evidence="8" id="KW-0131">Cell cycle</keyword>
<dbReference type="GO" id="GO:0006310">
    <property type="term" value="P:DNA recombination"/>
    <property type="evidence" value="ECO:0007669"/>
    <property type="project" value="UniProtKB-KW"/>
</dbReference>
<dbReference type="InterPro" id="IPR050191">
    <property type="entry name" value="ATP-dep_DNA_ligase"/>
</dbReference>
<dbReference type="GO" id="GO:0003677">
    <property type="term" value="F:DNA binding"/>
    <property type="evidence" value="ECO:0007669"/>
    <property type="project" value="InterPro"/>
</dbReference>
<dbReference type="InterPro" id="IPR036599">
    <property type="entry name" value="DNA_ligase_N_sf"/>
</dbReference>
<dbReference type="InterPro" id="IPR012340">
    <property type="entry name" value="NA-bd_OB-fold"/>
</dbReference>